<dbReference type="InterPro" id="IPR014284">
    <property type="entry name" value="RNA_pol_sigma-70_dom"/>
</dbReference>
<evidence type="ECO:0000313" key="8">
    <source>
        <dbReference type="Proteomes" id="UP000542674"/>
    </source>
</evidence>
<keyword evidence="2" id="KW-0805">Transcription regulation</keyword>
<keyword evidence="8" id="KW-1185">Reference proteome</keyword>
<dbReference type="AlphaFoldDB" id="A0A7W7T3T6"/>
<dbReference type="GO" id="GO:0016987">
    <property type="term" value="F:sigma factor activity"/>
    <property type="evidence" value="ECO:0007669"/>
    <property type="project" value="UniProtKB-KW"/>
</dbReference>
<reference evidence="7 8" key="1">
    <citation type="submission" date="2020-08" db="EMBL/GenBank/DDBJ databases">
        <title>Sequencing the genomes of 1000 actinobacteria strains.</title>
        <authorList>
            <person name="Klenk H.-P."/>
        </authorList>
    </citation>
    <scope>NUCLEOTIDE SEQUENCE [LARGE SCALE GENOMIC DNA]</scope>
    <source>
        <strain evidence="7 8">DSM 45084</strain>
    </source>
</reference>
<dbReference type="InterPro" id="IPR013249">
    <property type="entry name" value="RNA_pol_sigma70_r4_t2"/>
</dbReference>
<evidence type="ECO:0000259" key="5">
    <source>
        <dbReference type="Pfam" id="PF04542"/>
    </source>
</evidence>
<sequence>MGDQELWDAAVTGDAEAFGELFGRHHDAVYNYCFRRVASWSVAEDLVSAVFLEAWRTRRRLVLDTGSLLPWLIGVATRVTHRHRRSGTRYDALLRRIPAGPPEPELAETVAAKIDDERRMADVLAAIAGLPKRERDVIAVCVFGELDYASAAIALGVPVGTVRSRLSRARRRLAALVPPVPLSSNR</sequence>
<accession>A0A7W7T3T6</accession>
<keyword evidence="4" id="KW-0804">Transcription</keyword>
<dbReference type="SUPFAM" id="SSF88659">
    <property type="entry name" value="Sigma3 and sigma4 domains of RNA polymerase sigma factors"/>
    <property type="match status" value="1"/>
</dbReference>
<dbReference type="Gene3D" id="1.10.10.10">
    <property type="entry name" value="Winged helix-like DNA-binding domain superfamily/Winged helix DNA-binding domain"/>
    <property type="match status" value="1"/>
</dbReference>
<dbReference type="SUPFAM" id="SSF88946">
    <property type="entry name" value="Sigma2 domain of RNA polymerase sigma factors"/>
    <property type="match status" value="1"/>
</dbReference>
<dbReference type="GO" id="GO:0003677">
    <property type="term" value="F:DNA binding"/>
    <property type="evidence" value="ECO:0007669"/>
    <property type="project" value="InterPro"/>
</dbReference>
<dbReference type="Gene3D" id="1.10.1740.10">
    <property type="match status" value="1"/>
</dbReference>
<gene>
    <name evidence="7" type="ORF">F4559_003402</name>
</gene>
<dbReference type="Pfam" id="PF04542">
    <property type="entry name" value="Sigma70_r2"/>
    <property type="match status" value="1"/>
</dbReference>
<dbReference type="InterPro" id="IPR013324">
    <property type="entry name" value="RNA_pol_sigma_r3/r4-like"/>
</dbReference>
<keyword evidence="3" id="KW-0731">Sigma factor</keyword>
<evidence type="ECO:0000256" key="4">
    <source>
        <dbReference type="ARBA" id="ARBA00023163"/>
    </source>
</evidence>
<dbReference type="InterPro" id="IPR039425">
    <property type="entry name" value="RNA_pol_sigma-70-like"/>
</dbReference>
<evidence type="ECO:0000256" key="3">
    <source>
        <dbReference type="ARBA" id="ARBA00023082"/>
    </source>
</evidence>
<evidence type="ECO:0000256" key="2">
    <source>
        <dbReference type="ARBA" id="ARBA00023015"/>
    </source>
</evidence>
<dbReference type="Pfam" id="PF08281">
    <property type="entry name" value="Sigma70_r4_2"/>
    <property type="match status" value="1"/>
</dbReference>
<proteinExistence type="inferred from homology"/>
<protein>
    <submittedName>
        <fullName evidence="7">RNA polymerase sigma-70 factor (ECF subfamily)</fullName>
    </submittedName>
</protein>
<dbReference type="PANTHER" id="PTHR43133">
    <property type="entry name" value="RNA POLYMERASE ECF-TYPE SIGMA FACTO"/>
    <property type="match status" value="1"/>
</dbReference>
<dbReference type="EMBL" id="JACHJS010000001">
    <property type="protein sequence ID" value="MBB4966043.1"/>
    <property type="molecule type" value="Genomic_DNA"/>
</dbReference>
<evidence type="ECO:0000259" key="6">
    <source>
        <dbReference type="Pfam" id="PF08281"/>
    </source>
</evidence>
<organism evidence="7 8">
    <name type="scientific">Saccharothrix violaceirubra</name>
    <dbReference type="NCBI Taxonomy" id="413306"/>
    <lineage>
        <taxon>Bacteria</taxon>
        <taxon>Bacillati</taxon>
        <taxon>Actinomycetota</taxon>
        <taxon>Actinomycetes</taxon>
        <taxon>Pseudonocardiales</taxon>
        <taxon>Pseudonocardiaceae</taxon>
        <taxon>Saccharothrix</taxon>
    </lineage>
</organism>
<feature type="domain" description="RNA polymerase sigma factor 70 region 4 type 2" evidence="6">
    <location>
        <begin position="122"/>
        <end position="173"/>
    </location>
</feature>
<dbReference type="PANTHER" id="PTHR43133:SF25">
    <property type="entry name" value="RNA POLYMERASE SIGMA FACTOR RFAY-RELATED"/>
    <property type="match status" value="1"/>
</dbReference>
<dbReference type="InterPro" id="IPR036388">
    <property type="entry name" value="WH-like_DNA-bd_sf"/>
</dbReference>
<dbReference type="Proteomes" id="UP000542674">
    <property type="component" value="Unassembled WGS sequence"/>
</dbReference>
<comment type="similarity">
    <text evidence="1">Belongs to the sigma-70 factor family. ECF subfamily.</text>
</comment>
<dbReference type="GO" id="GO:0006352">
    <property type="term" value="P:DNA-templated transcription initiation"/>
    <property type="evidence" value="ECO:0007669"/>
    <property type="project" value="InterPro"/>
</dbReference>
<dbReference type="InterPro" id="IPR013325">
    <property type="entry name" value="RNA_pol_sigma_r2"/>
</dbReference>
<dbReference type="NCBIfam" id="TIGR02937">
    <property type="entry name" value="sigma70-ECF"/>
    <property type="match status" value="1"/>
</dbReference>
<dbReference type="RefSeq" id="WP_184669808.1">
    <property type="nucleotide sequence ID" value="NZ_BAABAI010000019.1"/>
</dbReference>
<feature type="domain" description="RNA polymerase sigma-70 region 2" evidence="5">
    <location>
        <begin position="21"/>
        <end position="89"/>
    </location>
</feature>
<dbReference type="InterPro" id="IPR007627">
    <property type="entry name" value="RNA_pol_sigma70_r2"/>
</dbReference>
<evidence type="ECO:0000313" key="7">
    <source>
        <dbReference type="EMBL" id="MBB4966043.1"/>
    </source>
</evidence>
<comment type="caution">
    <text evidence="7">The sequence shown here is derived from an EMBL/GenBank/DDBJ whole genome shotgun (WGS) entry which is preliminary data.</text>
</comment>
<name>A0A7W7T3T6_9PSEU</name>
<evidence type="ECO:0000256" key="1">
    <source>
        <dbReference type="ARBA" id="ARBA00010641"/>
    </source>
</evidence>